<dbReference type="Proteomes" id="UP000233535">
    <property type="component" value="Unassembled WGS sequence"/>
</dbReference>
<evidence type="ECO:0000259" key="2">
    <source>
        <dbReference type="Pfam" id="PF01051"/>
    </source>
</evidence>
<feature type="domain" description="Initiator Rep protein WH1" evidence="2">
    <location>
        <begin position="5"/>
        <end position="165"/>
    </location>
</feature>
<dbReference type="InterPro" id="IPR036388">
    <property type="entry name" value="WH-like_DNA-bd_sf"/>
</dbReference>
<dbReference type="Pfam" id="PF01051">
    <property type="entry name" value="Rep3_N"/>
    <property type="match status" value="1"/>
</dbReference>
<evidence type="ECO:0000313" key="4">
    <source>
        <dbReference type="Proteomes" id="UP000233535"/>
    </source>
</evidence>
<comment type="similarity">
    <text evidence="1">Belongs to the initiator RepB protein family.</text>
</comment>
<proteinExistence type="inferred from homology"/>
<dbReference type="RefSeq" id="WP_101263613.1">
    <property type="nucleotide sequence ID" value="NZ_MVDD01000038.1"/>
</dbReference>
<organism evidence="3 4">
    <name type="scientific">Labilibaculum filiforme</name>
    <dbReference type="NCBI Taxonomy" id="1940526"/>
    <lineage>
        <taxon>Bacteria</taxon>
        <taxon>Pseudomonadati</taxon>
        <taxon>Bacteroidota</taxon>
        <taxon>Bacteroidia</taxon>
        <taxon>Marinilabiliales</taxon>
        <taxon>Marinifilaceae</taxon>
        <taxon>Labilibaculum</taxon>
    </lineage>
</organism>
<protein>
    <recommendedName>
        <fullName evidence="2">Initiator Rep protein WH1 domain-containing protein</fullName>
    </recommendedName>
</protein>
<sequence>MANLIFQANTVTNARYLLSATQKNILYRILDSFQEDLILIQDAEKKGDAEEVDRLSDLLYREQYLSFKIAEFDKNRNYDFLMKSAKDMMSKPVEYKIKRGDKNSHIISNLISAVEHKENSEYIEFSIPKHAMPFLFYLKNGFTTYQKVIAISLRSKWSKRIYEICARWKDKGGYKIELSELREMLSLGNQYKQIGEFKSKILNVAQKEMKESADIWFEYKLEKIDSRSYNWITFKIYKSTENEEVAVKAINKEKKSSMYIKTYNFLLQTYPNMFDTKAQEITERLETSGDLQKACTRFMQIHNEKEDKTERIKLTKFILKEDYGII</sequence>
<reference evidence="3 4" key="1">
    <citation type="journal article" date="2017" name="Front. Microbiol.">
        <title>Labilibaculum manganireducens gen. nov., sp. nov. and Labilibaculum filiforme sp. nov., Novel Bacteroidetes Isolated from Subsurface Sediments of the Baltic Sea.</title>
        <authorList>
            <person name="Vandieken V."/>
            <person name="Marshall I.P."/>
            <person name="Niemann H."/>
            <person name="Engelen B."/>
            <person name="Cypionka H."/>
        </authorList>
    </citation>
    <scope>NUCLEOTIDE SEQUENCE [LARGE SCALE GENOMIC DNA]</scope>
    <source>
        <strain evidence="3 4">59.16B</strain>
    </source>
</reference>
<keyword evidence="4" id="KW-1185">Reference proteome</keyword>
<accession>A0A2N3HQ49</accession>
<evidence type="ECO:0000256" key="1">
    <source>
        <dbReference type="ARBA" id="ARBA00038283"/>
    </source>
</evidence>
<dbReference type="Gene3D" id="1.10.10.10">
    <property type="entry name" value="Winged helix-like DNA-binding domain superfamily/Winged helix DNA-binding domain"/>
    <property type="match status" value="2"/>
</dbReference>
<dbReference type="InterPro" id="IPR036390">
    <property type="entry name" value="WH_DNA-bd_sf"/>
</dbReference>
<comment type="caution">
    <text evidence="3">The sequence shown here is derived from an EMBL/GenBank/DDBJ whole genome shotgun (WGS) entry which is preliminary data.</text>
</comment>
<dbReference type="AlphaFoldDB" id="A0A2N3HQ49"/>
<dbReference type="GO" id="GO:0003887">
    <property type="term" value="F:DNA-directed DNA polymerase activity"/>
    <property type="evidence" value="ECO:0007669"/>
    <property type="project" value="InterPro"/>
</dbReference>
<name>A0A2N3HQ49_9BACT</name>
<evidence type="ECO:0000313" key="3">
    <source>
        <dbReference type="EMBL" id="PKQ60184.1"/>
    </source>
</evidence>
<gene>
    <name evidence="3" type="ORF">BZG02_20460</name>
</gene>
<dbReference type="Pfam" id="PF21205">
    <property type="entry name" value="Rep3_C"/>
    <property type="match status" value="1"/>
</dbReference>
<dbReference type="InterPro" id="IPR000525">
    <property type="entry name" value="Initiator_Rep_WH1"/>
</dbReference>
<dbReference type="EMBL" id="MVDD01000038">
    <property type="protein sequence ID" value="PKQ60184.1"/>
    <property type="molecule type" value="Genomic_DNA"/>
</dbReference>
<dbReference type="SUPFAM" id="SSF46785">
    <property type="entry name" value="Winged helix' DNA-binding domain"/>
    <property type="match status" value="2"/>
</dbReference>
<dbReference type="GO" id="GO:0006270">
    <property type="term" value="P:DNA replication initiation"/>
    <property type="evidence" value="ECO:0007669"/>
    <property type="project" value="InterPro"/>
</dbReference>
<dbReference type="OrthoDB" id="670441at2"/>